<dbReference type="RefSeq" id="WP_378037764.1">
    <property type="nucleotide sequence ID" value="NZ_JBHSIV010000023.1"/>
</dbReference>
<dbReference type="Gene3D" id="1.10.357.10">
    <property type="entry name" value="Tetracycline Repressor, domain 2"/>
    <property type="match status" value="1"/>
</dbReference>
<dbReference type="PROSITE" id="PS50977">
    <property type="entry name" value="HTH_TETR_2"/>
    <property type="match status" value="1"/>
</dbReference>
<evidence type="ECO:0000313" key="4">
    <source>
        <dbReference type="EMBL" id="MFC5064420.1"/>
    </source>
</evidence>
<dbReference type="Pfam" id="PF17937">
    <property type="entry name" value="TetR_C_28"/>
    <property type="match status" value="1"/>
</dbReference>
<keyword evidence="1 2" id="KW-0238">DNA-binding</keyword>
<dbReference type="InterPro" id="IPR009057">
    <property type="entry name" value="Homeodomain-like_sf"/>
</dbReference>
<dbReference type="SUPFAM" id="SSF46689">
    <property type="entry name" value="Homeodomain-like"/>
    <property type="match status" value="1"/>
</dbReference>
<feature type="DNA-binding region" description="H-T-H motif" evidence="2">
    <location>
        <begin position="22"/>
        <end position="41"/>
    </location>
</feature>
<evidence type="ECO:0000256" key="1">
    <source>
        <dbReference type="ARBA" id="ARBA00023125"/>
    </source>
</evidence>
<sequence>MATRAELLDGAIEVLRRGDALTLDAVARETGLTKPGVVHHFKTKEGLSTAVVDRITQRWENELHVRLGDTTGTARTRLRAYVDFCLTEEFDASDLALLADQRLREDLSRQWVDRIGPWFGADIGGGLAQHPRLQAARLLADGAWFNQALGVVDMTDHQKRAVREVALQLIDDEEEEK</sequence>
<organism evidence="4 5">
    <name type="scientific">Actinomycetospora atypica</name>
    <dbReference type="NCBI Taxonomy" id="1290095"/>
    <lineage>
        <taxon>Bacteria</taxon>
        <taxon>Bacillati</taxon>
        <taxon>Actinomycetota</taxon>
        <taxon>Actinomycetes</taxon>
        <taxon>Pseudonocardiales</taxon>
        <taxon>Pseudonocardiaceae</taxon>
        <taxon>Actinomycetospora</taxon>
    </lineage>
</organism>
<dbReference type="Proteomes" id="UP001595947">
    <property type="component" value="Unassembled WGS sequence"/>
</dbReference>
<dbReference type="InterPro" id="IPR050109">
    <property type="entry name" value="HTH-type_TetR-like_transc_reg"/>
</dbReference>
<proteinExistence type="predicted"/>
<comment type="caution">
    <text evidence="4">The sequence shown here is derived from an EMBL/GenBank/DDBJ whole genome shotgun (WGS) entry which is preliminary data.</text>
</comment>
<dbReference type="Pfam" id="PF00440">
    <property type="entry name" value="TetR_N"/>
    <property type="match status" value="1"/>
</dbReference>
<evidence type="ECO:0000256" key="2">
    <source>
        <dbReference type="PROSITE-ProRule" id="PRU00335"/>
    </source>
</evidence>
<dbReference type="PANTHER" id="PTHR30055">
    <property type="entry name" value="HTH-TYPE TRANSCRIPTIONAL REGULATOR RUTR"/>
    <property type="match status" value="1"/>
</dbReference>
<feature type="domain" description="HTH tetR-type" evidence="3">
    <location>
        <begin position="1"/>
        <end position="59"/>
    </location>
</feature>
<dbReference type="InterPro" id="IPR041479">
    <property type="entry name" value="TetR_CgmR_C"/>
</dbReference>
<name>A0ABV9YSF9_9PSEU</name>
<dbReference type="InterPro" id="IPR001647">
    <property type="entry name" value="HTH_TetR"/>
</dbReference>
<dbReference type="PANTHER" id="PTHR30055:SF146">
    <property type="entry name" value="HTH-TYPE TRANSCRIPTIONAL DUAL REGULATOR CECR"/>
    <property type="match status" value="1"/>
</dbReference>
<evidence type="ECO:0000259" key="3">
    <source>
        <dbReference type="PROSITE" id="PS50977"/>
    </source>
</evidence>
<accession>A0ABV9YSF9</accession>
<dbReference type="EMBL" id="JBHSIV010000023">
    <property type="protein sequence ID" value="MFC5064420.1"/>
    <property type="molecule type" value="Genomic_DNA"/>
</dbReference>
<gene>
    <name evidence="4" type="ORF">ACFPBZ_19510</name>
</gene>
<protein>
    <submittedName>
        <fullName evidence="4">TetR/AcrR family transcriptional regulator</fullName>
    </submittedName>
</protein>
<reference evidence="5" key="1">
    <citation type="journal article" date="2019" name="Int. J. Syst. Evol. Microbiol.">
        <title>The Global Catalogue of Microorganisms (GCM) 10K type strain sequencing project: providing services to taxonomists for standard genome sequencing and annotation.</title>
        <authorList>
            <consortium name="The Broad Institute Genomics Platform"/>
            <consortium name="The Broad Institute Genome Sequencing Center for Infectious Disease"/>
            <person name="Wu L."/>
            <person name="Ma J."/>
        </authorList>
    </citation>
    <scope>NUCLEOTIDE SEQUENCE [LARGE SCALE GENOMIC DNA]</scope>
    <source>
        <strain evidence="5">CGMCC 4.7093</strain>
    </source>
</reference>
<dbReference type="InterPro" id="IPR036271">
    <property type="entry name" value="Tet_transcr_reg_TetR-rel_C_sf"/>
</dbReference>
<evidence type="ECO:0000313" key="5">
    <source>
        <dbReference type="Proteomes" id="UP001595947"/>
    </source>
</evidence>
<dbReference type="SUPFAM" id="SSF48498">
    <property type="entry name" value="Tetracyclin repressor-like, C-terminal domain"/>
    <property type="match status" value="1"/>
</dbReference>
<keyword evidence="5" id="KW-1185">Reference proteome</keyword>